<reference evidence="1 2" key="1">
    <citation type="journal article" date="2016" name="J. Zhejiang Univ. Sci. B">
        <title>Antibiotic resistance mechanisms of Myroides sp.</title>
        <authorList>
            <person name="Hu S."/>
            <person name="Yuan S."/>
            <person name="Qu H."/>
            <person name="Jiang T."/>
            <person name="Zhou Y."/>
            <person name="Wang M."/>
            <person name="Ming D."/>
        </authorList>
    </citation>
    <scope>NUCLEOTIDE SEQUENCE [LARGE SCALE GENOMIC DNA]</scope>
    <source>
        <strain evidence="1 2">PR63039</strain>
    </source>
</reference>
<gene>
    <name evidence="1" type="ORF">AS202_12590</name>
</gene>
<dbReference type="InterPro" id="IPR046947">
    <property type="entry name" value="LytR-like"/>
</dbReference>
<dbReference type="KEGG" id="mod:AS202_12590"/>
<dbReference type="PANTHER" id="PTHR37299">
    <property type="entry name" value="TRANSCRIPTIONAL REGULATOR-RELATED"/>
    <property type="match status" value="1"/>
</dbReference>
<evidence type="ECO:0000313" key="2">
    <source>
        <dbReference type="Proteomes" id="UP000069030"/>
    </source>
</evidence>
<dbReference type="GO" id="GO:0003677">
    <property type="term" value="F:DNA binding"/>
    <property type="evidence" value="ECO:0007669"/>
    <property type="project" value="InterPro"/>
</dbReference>
<dbReference type="RefSeq" id="WP_006259221.1">
    <property type="nucleotide sequence ID" value="NZ_BCMQ01000008.1"/>
</dbReference>
<dbReference type="AlphaFoldDB" id="A0A0S7E9T6"/>
<dbReference type="Pfam" id="PF00072">
    <property type="entry name" value="Response_reg"/>
    <property type="match status" value="1"/>
</dbReference>
<dbReference type="InterPro" id="IPR007492">
    <property type="entry name" value="LytTR_DNA-bd_dom"/>
</dbReference>
<organism evidence="1 2">
    <name type="scientific">Myroides odoratimimus</name>
    <dbReference type="NCBI Taxonomy" id="76832"/>
    <lineage>
        <taxon>Bacteria</taxon>
        <taxon>Pseudomonadati</taxon>
        <taxon>Bacteroidota</taxon>
        <taxon>Flavobacteriia</taxon>
        <taxon>Flavobacteriales</taxon>
        <taxon>Flavobacteriaceae</taxon>
        <taxon>Myroides</taxon>
    </lineage>
</organism>
<dbReference type="Pfam" id="PF04397">
    <property type="entry name" value="LytTR"/>
    <property type="match status" value="1"/>
</dbReference>
<dbReference type="EMBL" id="CP013690">
    <property type="protein sequence ID" value="ALU26935.1"/>
    <property type="molecule type" value="Genomic_DNA"/>
</dbReference>
<dbReference type="eggNOG" id="COG3279">
    <property type="taxonomic scope" value="Bacteria"/>
</dbReference>
<proteinExistence type="predicted"/>
<dbReference type="GO" id="GO:0000156">
    <property type="term" value="F:phosphorelay response regulator activity"/>
    <property type="evidence" value="ECO:0007669"/>
    <property type="project" value="InterPro"/>
</dbReference>
<dbReference type="SUPFAM" id="SSF52172">
    <property type="entry name" value="CheY-like"/>
    <property type="match status" value="1"/>
</dbReference>
<accession>A0A0S7E9T6</accession>
<dbReference type="Gene3D" id="3.40.50.2300">
    <property type="match status" value="1"/>
</dbReference>
<dbReference type="PROSITE" id="PS50930">
    <property type="entry name" value="HTH_LYTTR"/>
    <property type="match status" value="1"/>
</dbReference>
<dbReference type="SMART" id="SM00448">
    <property type="entry name" value="REC"/>
    <property type="match status" value="1"/>
</dbReference>
<protein>
    <submittedName>
        <fullName evidence="1">LytTR family transcriptional regulator</fullName>
    </submittedName>
</protein>
<sequence length="247" mass="28778">MSIDKKNSPLKCLVVDDEPLARKAIIDYIAKIDFLTVEDSCASAIEALELIQDTSYDLLFLDINMPYLTGIEFLESIKQPPLVIFTTAYSEHALDGFRLQVVDYLLKPISFKRFYQATLKAKELFDLRNADQNEMTNSIDSTVYVKHEDSFVKIDWKDIMYIEAMQNYLKLHLNHRCLIIHQTMIAIEELLPKEHFYRIHKSFLININHIESISGGRVFIKETELPISRMRKEALLNEVVYKNLLSK</sequence>
<dbReference type="PROSITE" id="PS50110">
    <property type="entry name" value="RESPONSE_REGULATORY"/>
    <property type="match status" value="1"/>
</dbReference>
<dbReference type="SMART" id="SM00850">
    <property type="entry name" value="LytTR"/>
    <property type="match status" value="1"/>
</dbReference>
<evidence type="ECO:0000313" key="1">
    <source>
        <dbReference type="EMBL" id="ALU26935.1"/>
    </source>
</evidence>
<dbReference type="InterPro" id="IPR011006">
    <property type="entry name" value="CheY-like_superfamily"/>
</dbReference>
<dbReference type="Proteomes" id="UP000069030">
    <property type="component" value="Chromosome"/>
</dbReference>
<name>A0A0S7E9T6_9FLAO</name>
<dbReference type="PANTHER" id="PTHR37299:SF1">
    <property type="entry name" value="STAGE 0 SPORULATION PROTEIN A HOMOLOG"/>
    <property type="match status" value="1"/>
</dbReference>
<dbReference type="Gene3D" id="2.40.50.1020">
    <property type="entry name" value="LytTr DNA-binding domain"/>
    <property type="match status" value="1"/>
</dbReference>
<dbReference type="InterPro" id="IPR001789">
    <property type="entry name" value="Sig_transdc_resp-reg_receiver"/>
</dbReference>